<dbReference type="PANTHER" id="PTHR34717:SF1">
    <property type="entry name" value="EG:BACR7A4.20 PROTEIN"/>
    <property type="match status" value="1"/>
</dbReference>
<evidence type="ECO:0000256" key="1">
    <source>
        <dbReference type="SAM" id="Phobius"/>
    </source>
</evidence>
<name>A0AAD8EA39_DIPPU</name>
<keyword evidence="1" id="KW-0472">Membrane</keyword>
<dbReference type="AlphaFoldDB" id="A0AAD8EA39"/>
<keyword evidence="1" id="KW-1133">Transmembrane helix</keyword>
<protein>
    <submittedName>
        <fullName evidence="2">Uncharacterized protein</fullName>
    </submittedName>
</protein>
<reference evidence="2" key="2">
    <citation type="submission" date="2023-05" db="EMBL/GenBank/DDBJ databases">
        <authorList>
            <person name="Fouks B."/>
        </authorList>
    </citation>
    <scope>NUCLEOTIDE SEQUENCE</scope>
    <source>
        <strain evidence="2">Stay&amp;Tobe</strain>
        <tissue evidence="2">Testes</tissue>
    </source>
</reference>
<organism evidence="2 3">
    <name type="scientific">Diploptera punctata</name>
    <name type="common">Pacific beetle cockroach</name>
    <dbReference type="NCBI Taxonomy" id="6984"/>
    <lineage>
        <taxon>Eukaryota</taxon>
        <taxon>Metazoa</taxon>
        <taxon>Ecdysozoa</taxon>
        <taxon>Arthropoda</taxon>
        <taxon>Hexapoda</taxon>
        <taxon>Insecta</taxon>
        <taxon>Pterygota</taxon>
        <taxon>Neoptera</taxon>
        <taxon>Polyneoptera</taxon>
        <taxon>Dictyoptera</taxon>
        <taxon>Blattodea</taxon>
        <taxon>Blaberoidea</taxon>
        <taxon>Blaberidae</taxon>
        <taxon>Diplopterinae</taxon>
        <taxon>Diploptera</taxon>
    </lineage>
</organism>
<gene>
    <name evidence="2" type="ORF">L9F63_003396</name>
</gene>
<sequence>MLVIGFVVIAAIFVFIFYTKKDPAPICGVYKQKGKWYPLKYIVFHAILYLRKFQNSRRKKTSKKQQPGYGVQSHSSISEMDVAQPLSSDMKAFDAVFFIAANKEGYYFIAGTERRQYGIINGLCYLIVCKFICLIINFVCIVPGKGLMCNIKIPDTILFGAEDDEFGAEGLSLKPLSAMKKWKISYKGKMRLQSDPTQVFDVNIEADWFSDLPFFNYDTDLHPSTVARAIAKETWTQEYFNSLKEAHQTHYEQMGVLTANIQINADIFSVKMPSFRDHSYGNRRDWDLMHRYAFFMMFLEDGTKATVGVICQPCTCSRLEAGYVYTPSGKVYPLEWCDFELHRHGENGTPPIDHSFNFKAGPSTYHVQVNVEYQSVHYVGWKWEARMVERFVKYIVNGIPGQGVSEFHYHNNTGRPSSISEKDPDWFKKLSLR</sequence>
<proteinExistence type="predicted"/>
<dbReference type="Proteomes" id="UP001233999">
    <property type="component" value="Unassembled WGS sequence"/>
</dbReference>
<feature type="transmembrane region" description="Helical" evidence="1">
    <location>
        <begin position="123"/>
        <end position="144"/>
    </location>
</feature>
<dbReference type="PANTHER" id="PTHR34717">
    <property type="entry name" value="EG:BACR7A4.20 PROTEIN"/>
    <property type="match status" value="1"/>
</dbReference>
<dbReference type="EMBL" id="JASPKZ010007815">
    <property type="protein sequence ID" value="KAJ9582267.1"/>
    <property type="molecule type" value="Genomic_DNA"/>
</dbReference>
<feature type="transmembrane region" description="Helical" evidence="1">
    <location>
        <begin position="37"/>
        <end position="53"/>
    </location>
</feature>
<accession>A0AAD8EA39</accession>
<keyword evidence="1" id="KW-0812">Transmembrane</keyword>
<comment type="caution">
    <text evidence="2">The sequence shown here is derived from an EMBL/GenBank/DDBJ whole genome shotgun (WGS) entry which is preliminary data.</text>
</comment>
<keyword evidence="3" id="KW-1185">Reference proteome</keyword>
<reference evidence="2" key="1">
    <citation type="journal article" date="2023" name="IScience">
        <title>Live-bearing cockroach genome reveals convergent evolutionary mechanisms linked to viviparity in insects and beyond.</title>
        <authorList>
            <person name="Fouks B."/>
            <person name="Harrison M.C."/>
            <person name="Mikhailova A.A."/>
            <person name="Marchal E."/>
            <person name="English S."/>
            <person name="Carruthers M."/>
            <person name="Jennings E.C."/>
            <person name="Chiamaka E.L."/>
            <person name="Frigard R.A."/>
            <person name="Pippel M."/>
            <person name="Attardo G.M."/>
            <person name="Benoit J.B."/>
            <person name="Bornberg-Bauer E."/>
            <person name="Tobe S.S."/>
        </authorList>
    </citation>
    <scope>NUCLEOTIDE SEQUENCE</scope>
    <source>
        <strain evidence="2">Stay&amp;Tobe</strain>
    </source>
</reference>
<evidence type="ECO:0000313" key="3">
    <source>
        <dbReference type="Proteomes" id="UP001233999"/>
    </source>
</evidence>
<evidence type="ECO:0000313" key="2">
    <source>
        <dbReference type="EMBL" id="KAJ9582267.1"/>
    </source>
</evidence>